<dbReference type="Pfam" id="PF04542">
    <property type="entry name" value="Sigma70_r2"/>
    <property type="match status" value="1"/>
</dbReference>
<name>A0ABP9UM20_9BACT</name>
<dbReference type="Gene3D" id="1.10.1740.10">
    <property type="match status" value="1"/>
</dbReference>
<evidence type="ECO:0000256" key="2">
    <source>
        <dbReference type="ARBA" id="ARBA00023015"/>
    </source>
</evidence>
<keyword evidence="5" id="KW-0804">Transcription</keyword>
<reference evidence="9 10" key="1">
    <citation type="submission" date="2024-02" db="EMBL/GenBank/DDBJ databases">
        <title>Haloferula sargassicola NBRC 104335.</title>
        <authorList>
            <person name="Ichikawa N."/>
            <person name="Katano-Makiyama Y."/>
            <person name="Hidaka K."/>
        </authorList>
    </citation>
    <scope>NUCLEOTIDE SEQUENCE [LARGE SCALE GENOMIC DNA]</scope>
    <source>
        <strain evidence="9 10">NBRC 104335</strain>
    </source>
</reference>
<evidence type="ECO:0000256" key="1">
    <source>
        <dbReference type="ARBA" id="ARBA00010641"/>
    </source>
</evidence>
<comment type="caution">
    <text evidence="9">The sequence shown here is derived from an EMBL/GenBank/DDBJ whole genome shotgun (WGS) entry which is preliminary data.</text>
</comment>
<evidence type="ECO:0000256" key="5">
    <source>
        <dbReference type="ARBA" id="ARBA00023163"/>
    </source>
</evidence>
<dbReference type="SUPFAM" id="SSF88946">
    <property type="entry name" value="Sigma2 domain of RNA polymerase sigma factors"/>
    <property type="match status" value="1"/>
</dbReference>
<evidence type="ECO:0000256" key="6">
    <source>
        <dbReference type="SAM" id="MobiDB-lite"/>
    </source>
</evidence>
<dbReference type="InterPro" id="IPR014284">
    <property type="entry name" value="RNA_pol_sigma-70_dom"/>
</dbReference>
<feature type="domain" description="RNA polymerase sigma-70 region 2" evidence="7">
    <location>
        <begin position="39"/>
        <end position="105"/>
    </location>
</feature>
<evidence type="ECO:0000259" key="8">
    <source>
        <dbReference type="Pfam" id="PF08281"/>
    </source>
</evidence>
<organism evidence="9 10">
    <name type="scientific">Haloferula sargassicola</name>
    <dbReference type="NCBI Taxonomy" id="490096"/>
    <lineage>
        <taxon>Bacteria</taxon>
        <taxon>Pseudomonadati</taxon>
        <taxon>Verrucomicrobiota</taxon>
        <taxon>Verrucomicrobiia</taxon>
        <taxon>Verrucomicrobiales</taxon>
        <taxon>Verrucomicrobiaceae</taxon>
        <taxon>Haloferula</taxon>
    </lineage>
</organism>
<dbReference type="InterPro" id="IPR036388">
    <property type="entry name" value="WH-like_DNA-bd_sf"/>
</dbReference>
<evidence type="ECO:0000313" key="10">
    <source>
        <dbReference type="Proteomes" id="UP001476282"/>
    </source>
</evidence>
<dbReference type="Pfam" id="PF08281">
    <property type="entry name" value="Sigma70_r4_2"/>
    <property type="match status" value="1"/>
</dbReference>
<dbReference type="EMBL" id="BAABRI010000009">
    <property type="protein sequence ID" value="GAA5482638.1"/>
    <property type="molecule type" value="Genomic_DNA"/>
</dbReference>
<evidence type="ECO:0000313" key="9">
    <source>
        <dbReference type="EMBL" id="GAA5482638.1"/>
    </source>
</evidence>
<feature type="region of interest" description="Disordered" evidence="6">
    <location>
        <begin position="1"/>
        <end position="21"/>
    </location>
</feature>
<dbReference type="InterPro" id="IPR013249">
    <property type="entry name" value="RNA_pol_sigma70_r4_t2"/>
</dbReference>
<comment type="similarity">
    <text evidence="1">Belongs to the sigma-70 factor family. ECF subfamily.</text>
</comment>
<dbReference type="RefSeq" id="WP_353566774.1">
    <property type="nucleotide sequence ID" value="NZ_BAABRI010000009.1"/>
</dbReference>
<dbReference type="PANTHER" id="PTHR43133:SF8">
    <property type="entry name" value="RNA POLYMERASE SIGMA FACTOR HI_1459-RELATED"/>
    <property type="match status" value="1"/>
</dbReference>
<feature type="domain" description="RNA polymerase sigma factor 70 region 4 type 2" evidence="8">
    <location>
        <begin position="146"/>
        <end position="199"/>
    </location>
</feature>
<keyword evidence="3" id="KW-0731">Sigma factor</keyword>
<dbReference type="SUPFAM" id="SSF88659">
    <property type="entry name" value="Sigma3 and sigma4 domains of RNA polymerase sigma factors"/>
    <property type="match status" value="1"/>
</dbReference>
<accession>A0ABP9UM20</accession>
<feature type="compositionally biased region" description="Polar residues" evidence="6">
    <location>
        <begin position="1"/>
        <end position="12"/>
    </location>
</feature>
<dbReference type="InterPro" id="IPR013325">
    <property type="entry name" value="RNA_pol_sigma_r2"/>
</dbReference>
<dbReference type="InterPro" id="IPR013324">
    <property type="entry name" value="RNA_pol_sigma_r3/r4-like"/>
</dbReference>
<evidence type="ECO:0000256" key="3">
    <source>
        <dbReference type="ARBA" id="ARBA00023082"/>
    </source>
</evidence>
<proteinExistence type="inferred from homology"/>
<keyword evidence="2" id="KW-0805">Transcription regulation</keyword>
<dbReference type="Proteomes" id="UP001476282">
    <property type="component" value="Unassembled WGS sequence"/>
</dbReference>
<protein>
    <submittedName>
        <fullName evidence="9">RNA polymerase sigma-H factor</fullName>
    </submittedName>
</protein>
<dbReference type="NCBIfam" id="TIGR02937">
    <property type="entry name" value="sigma70-ECF"/>
    <property type="match status" value="1"/>
</dbReference>
<sequence length="210" mass="24134">MNQSERTASNENPAAGDEPDDTEWVLRAREGDAAAYDVLVTRHRGRVFAMIRQMVKNEADAWDLAQEVFIKAWKALPRFEAKAKFSTWLYRITHNTVYDWLRRKRPEAGGELNDEIFGAERIDPASLTTPSMDRRPDESLQGDELREKIEAALNKLSPEHRECVVLKDVNGLAYKEIAEVMECSIGTVMSRLFYARKKLQALLQDEYDAR</sequence>
<dbReference type="InterPro" id="IPR039425">
    <property type="entry name" value="RNA_pol_sigma-70-like"/>
</dbReference>
<gene>
    <name evidence="9" type="primary">algU_3</name>
    <name evidence="9" type="ORF">Hsar01_01861</name>
</gene>
<dbReference type="PANTHER" id="PTHR43133">
    <property type="entry name" value="RNA POLYMERASE ECF-TYPE SIGMA FACTO"/>
    <property type="match status" value="1"/>
</dbReference>
<keyword evidence="4" id="KW-0238">DNA-binding</keyword>
<dbReference type="Gene3D" id="1.10.10.10">
    <property type="entry name" value="Winged helix-like DNA-binding domain superfamily/Winged helix DNA-binding domain"/>
    <property type="match status" value="1"/>
</dbReference>
<evidence type="ECO:0000256" key="4">
    <source>
        <dbReference type="ARBA" id="ARBA00023125"/>
    </source>
</evidence>
<keyword evidence="10" id="KW-1185">Reference proteome</keyword>
<evidence type="ECO:0000259" key="7">
    <source>
        <dbReference type="Pfam" id="PF04542"/>
    </source>
</evidence>
<dbReference type="CDD" id="cd06171">
    <property type="entry name" value="Sigma70_r4"/>
    <property type="match status" value="1"/>
</dbReference>
<dbReference type="InterPro" id="IPR007627">
    <property type="entry name" value="RNA_pol_sigma70_r2"/>
</dbReference>